<dbReference type="RefSeq" id="WP_387960223.1">
    <property type="nucleotide sequence ID" value="NZ_JBHSGP010000004.1"/>
</dbReference>
<proteinExistence type="predicted"/>
<name>A0ABV9N1W1_9FLAO</name>
<evidence type="ECO:0000256" key="1">
    <source>
        <dbReference type="SAM" id="Phobius"/>
    </source>
</evidence>
<evidence type="ECO:0000313" key="2">
    <source>
        <dbReference type="EMBL" id="MFC4720968.1"/>
    </source>
</evidence>
<organism evidence="2 3">
    <name type="scientific">Geojedonia litorea</name>
    <dbReference type="NCBI Taxonomy" id="1268269"/>
    <lineage>
        <taxon>Bacteria</taxon>
        <taxon>Pseudomonadati</taxon>
        <taxon>Bacteroidota</taxon>
        <taxon>Flavobacteriia</taxon>
        <taxon>Flavobacteriales</taxon>
        <taxon>Flavobacteriaceae</taxon>
        <taxon>Geojedonia</taxon>
    </lineage>
</organism>
<keyword evidence="3" id="KW-1185">Reference proteome</keyword>
<comment type="caution">
    <text evidence="2">The sequence shown here is derived from an EMBL/GenBank/DDBJ whole genome shotgun (WGS) entry which is preliminary data.</text>
</comment>
<sequence length="168" mass="19070">MKIKLKKIALIVEILGGIAILISLIFVGIQLKDNTKATRSSTATATIGTMTDWYVTMGTNAETSASFWRFLSDPDSMTKDQQLQHIYNLHGLLLTFQNSYYLALEGTLDERIPESLNQVIAGVKDQPGFLLYWNARKSIFFKEYRDYVDEILNSTENISKGIYKENSE</sequence>
<dbReference type="Proteomes" id="UP001595953">
    <property type="component" value="Unassembled WGS sequence"/>
</dbReference>
<keyword evidence="1" id="KW-0472">Membrane</keyword>
<reference evidence="3" key="1">
    <citation type="journal article" date="2019" name="Int. J. Syst. Evol. Microbiol.">
        <title>The Global Catalogue of Microorganisms (GCM) 10K type strain sequencing project: providing services to taxonomists for standard genome sequencing and annotation.</title>
        <authorList>
            <consortium name="The Broad Institute Genomics Platform"/>
            <consortium name="The Broad Institute Genome Sequencing Center for Infectious Disease"/>
            <person name="Wu L."/>
            <person name="Ma J."/>
        </authorList>
    </citation>
    <scope>NUCLEOTIDE SEQUENCE [LARGE SCALE GENOMIC DNA]</scope>
    <source>
        <strain evidence="3">CCUG 63682</strain>
    </source>
</reference>
<feature type="transmembrane region" description="Helical" evidence="1">
    <location>
        <begin position="7"/>
        <end position="29"/>
    </location>
</feature>
<gene>
    <name evidence="2" type="ORF">ACFO5O_01435</name>
</gene>
<keyword evidence="1" id="KW-1133">Transmembrane helix</keyword>
<protein>
    <submittedName>
        <fullName evidence="2">Uncharacterized protein</fullName>
    </submittedName>
</protein>
<evidence type="ECO:0000313" key="3">
    <source>
        <dbReference type="Proteomes" id="UP001595953"/>
    </source>
</evidence>
<dbReference type="EMBL" id="JBHSGP010000004">
    <property type="protein sequence ID" value="MFC4720968.1"/>
    <property type="molecule type" value="Genomic_DNA"/>
</dbReference>
<keyword evidence="1" id="KW-0812">Transmembrane</keyword>
<accession>A0ABV9N1W1</accession>